<dbReference type="SUPFAM" id="SSF56112">
    <property type="entry name" value="Protein kinase-like (PK-like)"/>
    <property type="match status" value="1"/>
</dbReference>
<gene>
    <name evidence="4" type="ORF">GPUH_LOCUS175</name>
</gene>
<dbReference type="SMART" id="SM00219">
    <property type="entry name" value="TyrKc"/>
    <property type="match status" value="1"/>
</dbReference>
<proteinExistence type="predicted"/>
<keyword evidence="1" id="KW-0547">Nucleotide-binding</keyword>
<dbReference type="PROSITE" id="PS00109">
    <property type="entry name" value="PROTEIN_KINASE_TYR"/>
    <property type="match status" value="1"/>
</dbReference>
<evidence type="ECO:0000313" key="4">
    <source>
        <dbReference type="EMBL" id="VDK27552.1"/>
    </source>
</evidence>
<reference evidence="4 5" key="1">
    <citation type="submission" date="2018-11" db="EMBL/GenBank/DDBJ databases">
        <authorList>
            <consortium name="Pathogen Informatics"/>
        </authorList>
    </citation>
    <scope>NUCLEOTIDE SEQUENCE [LARGE SCALE GENOMIC DNA]</scope>
</reference>
<evidence type="ECO:0000256" key="2">
    <source>
        <dbReference type="ARBA" id="ARBA00022840"/>
    </source>
</evidence>
<feature type="domain" description="Protein kinase" evidence="3">
    <location>
        <begin position="1"/>
        <end position="164"/>
    </location>
</feature>
<dbReference type="PROSITE" id="PS50011">
    <property type="entry name" value="PROTEIN_KINASE_DOM"/>
    <property type="match status" value="1"/>
</dbReference>
<dbReference type="AlphaFoldDB" id="A0A3P6NSJ6"/>
<dbReference type="GO" id="GO:0004713">
    <property type="term" value="F:protein tyrosine kinase activity"/>
    <property type="evidence" value="ECO:0007669"/>
    <property type="project" value="InterPro"/>
</dbReference>
<dbReference type="InterPro" id="IPR050198">
    <property type="entry name" value="Non-receptor_tyrosine_kinases"/>
</dbReference>
<dbReference type="InterPro" id="IPR000719">
    <property type="entry name" value="Prot_kinase_dom"/>
</dbReference>
<evidence type="ECO:0000256" key="1">
    <source>
        <dbReference type="ARBA" id="ARBA00022741"/>
    </source>
</evidence>
<dbReference type="EMBL" id="UYRT01000127">
    <property type="protein sequence ID" value="VDK27552.1"/>
    <property type="molecule type" value="Genomic_DNA"/>
</dbReference>
<protein>
    <recommendedName>
        <fullName evidence="3">Protein kinase domain-containing protein</fullName>
    </recommendedName>
</protein>
<dbReference type="GO" id="GO:0005524">
    <property type="term" value="F:ATP binding"/>
    <property type="evidence" value="ECO:0007669"/>
    <property type="project" value="UniProtKB-KW"/>
</dbReference>
<dbReference type="Proteomes" id="UP000271098">
    <property type="component" value="Unassembled WGS sequence"/>
</dbReference>
<name>A0A3P6NSJ6_9BILA</name>
<dbReference type="PRINTS" id="PR00109">
    <property type="entry name" value="TYRKINASE"/>
</dbReference>
<keyword evidence="2" id="KW-0067">ATP-binding</keyword>
<evidence type="ECO:0000259" key="3">
    <source>
        <dbReference type="PROSITE" id="PS50011"/>
    </source>
</evidence>
<accession>A0A3P6NSJ6</accession>
<organism evidence="4 5">
    <name type="scientific">Gongylonema pulchrum</name>
    <dbReference type="NCBI Taxonomy" id="637853"/>
    <lineage>
        <taxon>Eukaryota</taxon>
        <taxon>Metazoa</taxon>
        <taxon>Ecdysozoa</taxon>
        <taxon>Nematoda</taxon>
        <taxon>Chromadorea</taxon>
        <taxon>Rhabditida</taxon>
        <taxon>Spirurina</taxon>
        <taxon>Spiruromorpha</taxon>
        <taxon>Spiruroidea</taxon>
        <taxon>Gongylonematidae</taxon>
        <taxon>Gongylonema</taxon>
    </lineage>
</organism>
<dbReference type="OrthoDB" id="4062651at2759"/>
<sequence>MDAALVMRKKDGLPPLPHRSNLEIIYQGKMMLNQIAAGMRYLEDNGLCHRDLRAANILVYVQHQFAMAIKITDYMLPLHILAYPPPDLDLLELHWRWMDPEALECRRFSIKTDVWAFGCVIFEILNPGRLPYSLEKTQIEDPKGYFSNLFVFFFVTVHVLCSKN</sequence>
<dbReference type="InterPro" id="IPR011009">
    <property type="entry name" value="Kinase-like_dom_sf"/>
</dbReference>
<evidence type="ECO:0000313" key="5">
    <source>
        <dbReference type="Proteomes" id="UP000271098"/>
    </source>
</evidence>
<dbReference type="Pfam" id="PF07714">
    <property type="entry name" value="PK_Tyr_Ser-Thr"/>
    <property type="match status" value="1"/>
</dbReference>
<dbReference type="InterPro" id="IPR020635">
    <property type="entry name" value="Tyr_kinase_cat_dom"/>
</dbReference>
<keyword evidence="5" id="KW-1185">Reference proteome</keyword>
<dbReference type="PANTHER" id="PTHR24418">
    <property type="entry name" value="TYROSINE-PROTEIN KINASE"/>
    <property type="match status" value="1"/>
</dbReference>
<dbReference type="InterPro" id="IPR008266">
    <property type="entry name" value="Tyr_kinase_AS"/>
</dbReference>
<dbReference type="InterPro" id="IPR001245">
    <property type="entry name" value="Ser-Thr/Tyr_kinase_cat_dom"/>
</dbReference>
<dbReference type="Gene3D" id="1.10.510.10">
    <property type="entry name" value="Transferase(Phosphotransferase) domain 1"/>
    <property type="match status" value="1"/>
</dbReference>